<dbReference type="EMBL" id="JACHLZ010000001">
    <property type="protein sequence ID" value="MBB5832644.1"/>
    <property type="molecule type" value="Genomic_DNA"/>
</dbReference>
<feature type="compositionally biased region" description="Basic residues" evidence="1">
    <location>
        <begin position="1"/>
        <end position="12"/>
    </location>
</feature>
<keyword evidence="3" id="KW-0238">DNA-binding</keyword>
<evidence type="ECO:0000313" key="3">
    <source>
        <dbReference type="EMBL" id="MBB5832644.1"/>
    </source>
</evidence>
<feature type="compositionally biased region" description="Basic and acidic residues" evidence="1">
    <location>
        <begin position="29"/>
        <end position="52"/>
    </location>
</feature>
<dbReference type="Pfam" id="PF03551">
    <property type="entry name" value="PadR"/>
    <property type="match status" value="1"/>
</dbReference>
<feature type="region of interest" description="Disordered" evidence="1">
    <location>
        <begin position="1"/>
        <end position="87"/>
    </location>
</feature>
<gene>
    <name evidence="3" type="ORF">HNR70_002457</name>
</gene>
<dbReference type="GO" id="GO:0003677">
    <property type="term" value="F:DNA binding"/>
    <property type="evidence" value="ECO:0007669"/>
    <property type="project" value="UniProtKB-KW"/>
</dbReference>
<proteinExistence type="predicted"/>
<evidence type="ECO:0000313" key="4">
    <source>
        <dbReference type="Proteomes" id="UP000588158"/>
    </source>
</evidence>
<organism evidence="3 4">
    <name type="scientific">Brachybacterium aquaticum</name>
    <dbReference type="NCBI Taxonomy" id="1432564"/>
    <lineage>
        <taxon>Bacteria</taxon>
        <taxon>Bacillati</taxon>
        <taxon>Actinomycetota</taxon>
        <taxon>Actinomycetes</taxon>
        <taxon>Micrococcales</taxon>
        <taxon>Dermabacteraceae</taxon>
        <taxon>Brachybacterium</taxon>
    </lineage>
</organism>
<comment type="caution">
    <text evidence="3">The sequence shown here is derived from an EMBL/GenBank/DDBJ whole genome shotgun (WGS) entry which is preliminary data.</text>
</comment>
<dbReference type="InterPro" id="IPR011991">
    <property type="entry name" value="ArsR-like_HTH"/>
</dbReference>
<keyword evidence="4" id="KW-1185">Reference proteome</keyword>
<dbReference type="Gene3D" id="1.10.10.10">
    <property type="entry name" value="Winged helix-like DNA-binding domain superfamily/Winged helix DNA-binding domain"/>
    <property type="match status" value="1"/>
</dbReference>
<evidence type="ECO:0000256" key="1">
    <source>
        <dbReference type="SAM" id="MobiDB-lite"/>
    </source>
</evidence>
<dbReference type="InterPro" id="IPR036390">
    <property type="entry name" value="WH_DNA-bd_sf"/>
</dbReference>
<sequence>MRRHHHHHHHRPQQGGRGFSQDGRGTEPGFERGGRRHHDPAGHHFEDFESRGGGRGRRGGPDRRDGDRRGGPDRRGGRRGPHRAPRGDVRTAVLLLLAEEPMHGYQLMQTIAERTGDRWRPSPGAVYPTLSQLEDEGLVSSTPEGGRKLVSLTEAGRSHVEENSASWPDPFPPAAQDGEDQAIDLRELGHGLLGAVREVARTGTDEQVREVAQLLEEDRRRIYRILAGEK</sequence>
<dbReference type="PANTHER" id="PTHR43252:SF2">
    <property type="entry name" value="TRANSCRIPTION REGULATOR, PADR-LIKE FAMILY"/>
    <property type="match status" value="1"/>
</dbReference>
<dbReference type="InterPro" id="IPR036388">
    <property type="entry name" value="WH-like_DNA-bd_sf"/>
</dbReference>
<protein>
    <submittedName>
        <fullName evidence="3">DNA-binding PadR family transcriptional regulator</fullName>
    </submittedName>
</protein>
<name>A0A841AHV6_9MICO</name>
<dbReference type="Proteomes" id="UP000588158">
    <property type="component" value="Unassembled WGS sequence"/>
</dbReference>
<dbReference type="InterPro" id="IPR005149">
    <property type="entry name" value="Tscrpt_reg_PadR_N"/>
</dbReference>
<dbReference type="CDD" id="cd00090">
    <property type="entry name" value="HTH_ARSR"/>
    <property type="match status" value="1"/>
</dbReference>
<accession>A0A841AHV6</accession>
<dbReference type="SUPFAM" id="SSF46785">
    <property type="entry name" value="Winged helix' DNA-binding domain"/>
    <property type="match status" value="1"/>
</dbReference>
<feature type="compositionally biased region" description="Basic and acidic residues" evidence="1">
    <location>
        <begin position="59"/>
        <end position="75"/>
    </location>
</feature>
<evidence type="ECO:0000259" key="2">
    <source>
        <dbReference type="Pfam" id="PF03551"/>
    </source>
</evidence>
<dbReference type="RefSeq" id="WP_184325934.1">
    <property type="nucleotide sequence ID" value="NZ_JACHLZ010000001.1"/>
</dbReference>
<feature type="domain" description="Transcription regulator PadR N-terminal" evidence="2">
    <location>
        <begin position="93"/>
        <end position="161"/>
    </location>
</feature>
<dbReference type="PANTHER" id="PTHR43252">
    <property type="entry name" value="TRANSCRIPTIONAL REGULATOR YQJI"/>
    <property type="match status" value="1"/>
</dbReference>
<dbReference type="AlphaFoldDB" id="A0A841AHV6"/>
<reference evidence="3 4" key="1">
    <citation type="submission" date="2020-08" db="EMBL/GenBank/DDBJ databases">
        <title>Sequencing the genomes of 1000 actinobacteria strains.</title>
        <authorList>
            <person name="Klenk H.-P."/>
        </authorList>
    </citation>
    <scope>NUCLEOTIDE SEQUENCE [LARGE SCALE GENOMIC DNA]</scope>
    <source>
        <strain evidence="3 4">DSM 28796</strain>
    </source>
</reference>